<gene>
    <name evidence="1" type="ORF">S12H4_12005</name>
</gene>
<sequence>ARKVQGGNGLLFVNIPQLICEILSAEIGNFLYFGIRSLQRVVDVCAVKGGGDSAGSRRSG</sequence>
<reference evidence="1" key="1">
    <citation type="journal article" date="2014" name="Front. Microbiol.">
        <title>High frequency of phylogenetically diverse reductive dehalogenase-homologous genes in deep subseafloor sedimentary metagenomes.</title>
        <authorList>
            <person name="Kawai M."/>
            <person name="Futagami T."/>
            <person name="Toyoda A."/>
            <person name="Takaki Y."/>
            <person name="Nishi S."/>
            <person name="Hori S."/>
            <person name="Arai W."/>
            <person name="Tsubouchi T."/>
            <person name="Morono Y."/>
            <person name="Uchiyama I."/>
            <person name="Ito T."/>
            <person name="Fujiyama A."/>
            <person name="Inagaki F."/>
            <person name="Takami H."/>
        </authorList>
    </citation>
    <scope>NUCLEOTIDE SEQUENCE</scope>
    <source>
        <strain evidence="1">Expedition CK06-06</strain>
    </source>
</reference>
<feature type="non-terminal residue" evidence="1">
    <location>
        <position position="1"/>
    </location>
</feature>
<accession>X1SZ84</accession>
<comment type="caution">
    <text evidence="1">The sequence shown here is derived from an EMBL/GenBank/DDBJ whole genome shotgun (WGS) entry which is preliminary data.</text>
</comment>
<name>X1SZ84_9ZZZZ</name>
<proteinExistence type="predicted"/>
<evidence type="ECO:0000313" key="1">
    <source>
        <dbReference type="EMBL" id="GAI80650.1"/>
    </source>
</evidence>
<dbReference type="AlphaFoldDB" id="X1SZ84"/>
<dbReference type="EMBL" id="BARW01005553">
    <property type="protein sequence ID" value="GAI80650.1"/>
    <property type="molecule type" value="Genomic_DNA"/>
</dbReference>
<organism evidence="1">
    <name type="scientific">marine sediment metagenome</name>
    <dbReference type="NCBI Taxonomy" id="412755"/>
    <lineage>
        <taxon>unclassified sequences</taxon>
        <taxon>metagenomes</taxon>
        <taxon>ecological metagenomes</taxon>
    </lineage>
</organism>
<protein>
    <submittedName>
        <fullName evidence="1">Uncharacterized protein</fullName>
    </submittedName>
</protein>